<evidence type="ECO:0008006" key="6">
    <source>
        <dbReference type="Google" id="ProtNLM"/>
    </source>
</evidence>
<keyword evidence="1" id="KW-0677">Repeat</keyword>
<dbReference type="PANTHER" id="PTHR24173:SF74">
    <property type="entry name" value="ANKYRIN REPEAT DOMAIN-CONTAINING PROTEIN 16"/>
    <property type="match status" value="1"/>
</dbReference>
<feature type="non-terminal residue" evidence="4">
    <location>
        <position position="1"/>
    </location>
</feature>
<accession>A0A8H7Q1X7</accession>
<dbReference type="InterPro" id="IPR002110">
    <property type="entry name" value="Ankyrin_rpt"/>
</dbReference>
<dbReference type="Pfam" id="PF13637">
    <property type="entry name" value="Ank_4"/>
    <property type="match status" value="1"/>
</dbReference>
<keyword evidence="2 3" id="KW-0040">ANK repeat</keyword>
<evidence type="ECO:0000256" key="3">
    <source>
        <dbReference type="PROSITE-ProRule" id="PRU00023"/>
    </source>
</evidence>
<feature type="repeat" description="ANK" evidence="3">
    <location>
        <begin position="60"/>
        <end position="88"/>
    </location>
</feature>
<dbReference type="Gene3D" id="1.25.40.20">
    <property type="entry name" value="Ankyrin repeat-containing domain"/>
    <property type="match status" value="3"/>
</dbReference>
<feature type="repeat" description="ANK" evidence="3">
    <location>
        <begin position="150"/>
        <end position="174"/>
    </location>
</feature>
<sequence>AVSENKLASVRSLLQSGFDVNSLIAWNAKRTFSPLISARLANQPELMRKIQNEEDYLAHPLNLAVIGGHEDMVRLLLSAGADISLKDGRGRTAIMCAIYGLDVDNNCINNANAPLISQTHPTHLSIMRNCLLSHPNLHVSTLDAAQNDATGITPLCLASYLGKTEMMELLLEDGRVNVDGADNKNATPLMYAARDGNAVNVKLLLQHDASPDVTDDHGWSALQWGAGNQEIVLLCEEALRSRRPEVAVST</sequence>
<gene>
    <name evidence="4" type="ORF">INT43_000530</name>
</gene>
<evidence type="ECO:0000256" key="1">
    <source>
        <dbReference type="ARBA" id="ARBA00022737"/>
    </source>
</evidence>
<feature type="repeat" description="ANK" evidence="3">
    <location>
        <begin position="184"/>
        <end position="216"/>
    </location>
</feature>
<dbReference type="PROSITE" id="PS50088">
    <property type="entry name" value="ANK_REPEAT"/>
    <property type="match status" value="3"/>
</dbReference>
<proteinExistence type="predicted"/>
<dbReference type="Pfam" id="PF12796">
    <property type="entry name" value="Ank_2"/>
    <property type="match status" value="1"/>
</dbReference>
<dbReference type="EMBL" id="JAEPQZ010000002">
    <property type="protein sequence ID" value="KAG2184617.1"/>
    <property type="molecule type" value="Genomic_DNA"/>
</dbReference>
<name>A0A8H7Q1X7_MORIS</name>
<dbReference type="SUPFAM" id="SSF48403">
    <property type="entry name" value="Ankyrin repeat"/>
    <property type="match status" value="1"/>
</dbReference>
<organism evidence="4 5">
    <name type="scientific">Mortierella isabellina</name>
    <name type="common">Filamentous fungus</name>
    <name type="synonym">Umbelopsis isabellina</name>
    <dbReference type="NCBI Taxonomy" id="91625"/>
    <lineage>
        <taxon>Eukaryota</taxon>
        <taxon>Fungi</taxon>
        <taxon>Fungi incertae sedis</taxon>
        <taxon>Mucoromycota</taxon>
        <taxon>Mucoromycotina</taxon>
        <taxon>Umbelopsidomycetes</taxon>
        <taxon>Umbelopsidales</taxon>
        <taxon>Umbelopsidaceae</taxon>
        <taxon>Umbelopsis</taxon>
    </lineage>
</organism>
<dbReference type="Proteomes" id="UP000654370">
    <property type="component" value="Unassembled WGS sequence"/>
</dbReference>
<dbReference type="OrthoDB" id="539213at2759"/>
<dbReference type="InterPro" id="IPR036770">
    <property type="entry name" value="Ankyrin_rpt-contain_sf"/>
</dbReference>
<dbReference type="PROSITE" id="PS50297">
    <property type="entry name" value="ANK_REP_REGION"/>
    <property type="match status" value="3"/>
</dbReference>
<comment type="caution">
    <text evidence="4">The sequence shown here is derived from an EMBL/GenBank/DDBJ whole genome shotgun (WGS) entry which is preliminary data.</text>
</comment>
<reference evidence="4" key="1">
    <citation type="submission" date="2020-12" db="EMBL/GenBank/DDBJ databases">
        <title>Metabolic potential, ecology and presence of endohyphal bacteria is reflected in genomic diversity of Mucoromycotina.</title>
        <authorList>
            <person name="Muszewska A."/>
            <person name="Okrasinska A."/>
            <person name="Steczkiewicz K."/>
            <person name="Drgas O."/>
            <person name="Orlowska M."/>
            <person name="Perlinska-Lenart U."/>
            <person name="Aleksandrzak-Piekarczyk T."/>
            <person name="Szatraj K."/>
            <person name="Zielenkiewicz U."/>
            <person name="Pilsyk S."/>
            <person name="Malc E."/>
            <person name="Mieczkowski P."/>
            <person name="Kruszewska J.S."/>
            <person name="Biernat P."/>
            <person name="Pawlowska J."/>
        </authorList>
    </citation>
    <scope>NUCLEOTIDE SEQUENCE</scope>
    <source>
        <strain evidence="4">WA0000067209</strain>
    </source>
</reference>
<evidence type="ECO:0000256" key="2">
    <source>
        <dbReference type="ARBA" id="ARBA00023043"/>
    </source>
</evidence>
<keyword evidence="5" id="KW-1185">Reference proteome</keyword>
<protein>
    <recommendedName>
        <fullName evidence="6">Ankyrin</fullName>
    </recommendedName>
</protein>
<evidence type="ECO:0000313" key="5">
    <source>
        <dbReference type="Proteomes" id="UP000654370"/>
    </source>
</evidence>
<dbReference type="SMART" id="SM00248">
    <property type="entry name" value="ANK"/>
    <property type="match status" value="4"/>
</dbReference>
<dbReference type="AlphaFoldDB" id="A0A8H7Q1X7"/>
<evidence type="ECO:0000313" key="4">
    <source>
        <dbReference type="EMBL" id="KAG2184617.1"/>
    </source>
</evidence>
<dbReference type="PANTHER" id="PTHR24173">
    <property type="entry name" value="ANKYRIN REPEAT CONTAINING"/>
    <property type="match status" value="1"/>
</dbReference>